<dbReference type="SUPFAM" id="SSF88659">
    <property type="entry name" value="Sigma3 and sigma4 domains of RNA polymerase sigma factors"/>
    <property type="match status" value="2"/>
</dbReference>
<dbReference type="InterPro" id="IPR013324">
    <property type="entry name" value="RNA_pol_sigma_r3/r4-like"/>
</dbReference>
<dbReference type="GO" id="GO:0016987">
    <property type="term" value="F:sigma factor activity"/>
    <property type="evidence" value="ECO:0007669"/>
    <property type="project" value="UniProtKB-KW"/>
</dbReference>
<dbReference type="InterPro" id="IPR013325">
    <property type="entry name" value="RNA_pol_sigma_r2"/>
</dbReference>
<dbReference type="SUPFAM" id="SSF88946">
    <property type="entry name" value="Sigma2 domain of RNA polymerase sigma factors"/>
    <property type="match status" value="1"/>
</dbReference>
<protein>
    <submittedName>
        <fullName evidence="9">SigB/SigF/SigG family RNA polymerase sigma factor</fullName>
    </submittedName>
</protein>
<dbReference type="OrthoDB" id="9804285at2"/>
<reference evidence="9 10" key="1">
    <citation type="submission" date="2018-10" db="EMBL/GenBank/DDBJ databases">
        <title>Isolation from cow dung.</title>
        <authorList>
            <person name="Ling L."/>
        </authorList>
    </citation>
    <scope>NUCLEOTIDE SEQUENCE [LARGE SCALE GENOMIC DNA]</scope>
    <source>
        <strain evidence="9 10">NEAU-LL90</strain>
    </source>
</reference>
<name>A0A3M2L1F2_9NOCA</name>
<dbReference type="AlphaFoldDB" id="A0A3M2L1F2"/>
<dbReference type="Gene3D" id="1.20.140.160">
    <property type="match status" value="1"/>
</dbReference>
<feature type="domain" description="RNA polymerase sigma-70 region 2" evidence="7">
    <location>
        <begin position="63"/>
        <end position="131"/>
    </location>
</feature>
<feature type="domain" description="RNA polymerase sigma-70 region 4" evidence="8">
    <location>
        <begin position="233"/>
        <end position="280"/>
    </location>
</feature>
<evidence type="ECO:0000313" key="10">
    <source>
        <dbReference type="Proteomes" id="UP000279275"/>
    </source>
</evidence>
<keyword evidence="10" id="KW-1185">Reference proteome</keyword>
<dbReference type="CDD" id="cd06171">
    <property type="entry name" value="Sigma70_r4"/>
    <property type="match status" value="1"/>
</dbReference>
<organism evidence="9 10">
    <name type="scientific">Nocardia stercoris</name>
    <dbReference type="NCBI Taxonomy" id="2483361"/>
    <lineage>
        <taxon>Bacteria</taxon>
        <taxon>Bacillati</taxon>
        <taxon>Actinomycetota</taxon>
        <taxon>Actinomycetes</taxon>
        <taxon>Mycobacteriales</taxon>
        <taxon>Nocardiaceae</taxon>
        <taxon>Nocardia</taxon>
    </lineage>
</organism>
<evidence type="ECO:0000259" key="8">
    <source>
        <dbReference type="Pfam" id="PF04545"/>
    </source>
</evidence>
<dbReference type="InterPro" id="IPR007624">
    <property type="entry name" value="RNA_pol_sigma70_r3"/>
</dbReference>
<dbReference type="InterPro" id="IPR007630">
    <property type="entry name" value="RNA_pol_sigma70_r4"/>
</dbReference>
<dbReference type="InterPro" id="IPR014322">
    <property type="entry name" value="RNA_pol_sigma-B/F/G"/>
</dbReference>
<dbReference type="InterPro" id="IPR000943">
    <property type="entry name" value="RNA_pol_sigma70"/>
</dbReference>
<dbReference type="Gene3D" id="1.20.120.1810">
    <property type="match status" value="1"/>
</dbReference>
<evidence type="ECO:0000259" key="7">
    <source>
        <dbReference type="Pfam" id="PF04542"/>
    </source>
</evidence>
<dbReference type="PRINTS" id="PR00046">
    <property type="entry name" value="SIGMA70FCT"/>
</dbReference>
<dbReference type="Pfam" id="PF04539">
    <property type="entry name" value="Sigma70_r3"/>
    <property type="match status" value="1"/>
</dbReference>
<evidence type="ECO:0000256" key="2">
    <source>
        <dbReference type="ARBA" id="ARBA00023082"/>
    </source>
</evidence>
<dbReference type="Pfam" id="PF04542">
    <property type="entry name" value="Sigma70_r2"/>
    <property type="match status" value="1"/>
</dbReference>
<dbReference type="GO" id="GO:0006352">
    <property type="term" value="P:DNA-templated transcription initiation"/>
    <property type="evidence" value="ECO:0007669"/>
    <property type="project" value="InterPro"/>
</dbReference>
<dbReference type="NCBIfam" id="TIGR02980">
    <property type="entry name" value="SigBFG"/>
    <property type="match status" value="1"/>
</dbReference>
<dbReference type="EMBL" id="RFFH01000007">
    <property type="protein sequence ID" value="RMI31477.1"/>
    <property type="molecule type" value="Genomic_DNA"/>
</dbReference>
<dbReference type="GO" id="GO:0003677">
    <property type="term" value="F:DNA binding"/>
    <property type="evidence" value="ECO:0007669"/>
    <property type="project" value="UniProtKB-KW"/>
</dbReference>
<evidence type="ECO:0000313" key="9">
    <source>
        <dbReference type="EMBL" id="RMI31477.1"/>
    </source>
</evidence>
<evidence type="ECO:0000256" key="5">
    <source>
        <dbReference type="SAM" id="MobiDB-lite"/>
    </source>
</evidence>
<feature type="domain" description="RNA polymerase sigma-70 region 3" evidence="6">
    <location>
        <begin position="148"/>
        <end position="201"/>
    </location>
</feature>
<keyword evidence="2" id="KW-0731">Sigma factor</keyword>
<gene>
    <name evidence="9" type="ORF">EBN03_17965</name>
</gene>
<feature type="region of interest" description="Disordered" evidence="5">
    <location>
        <begin position="1"/>
        <end position="35"/>
    </location>
</feature>
<dbReference type="Pfam" id="PF04545">
    <property type="entry name" value="Sigma70_r4"/>
    <property type="match status" value="1"/>
</dbReference>
<dbReference type="PANTHER" id="PTHR30385:SF4">
    <property type="entry name" value="RNA POLYMERASE SIGMA-E FACTOR"/>
    <property type="match status" value="1"/>
</dbReference>
<dbReference type="InterPro" id="IPR007627">
    <property type="entry name" value="RNA_pol_sigma70_r2"/>
</dbReference>
<dbReference type="InterPro" id="IPR014284">
    <property type="entry name" value="RNA_pol_sigma-70_dom"/>
</dbReference>
<evidence type="ECO:0000259" key="6">
    <source>
        <dbReference type="Pfam" id="PF04539"/>
    </source>
</evidence>
<accession>A0A3M2L1F2</accession>
<dbReference type="Proteomes" id="UP000279275">
    <property type="component" value="Unassembled WGS sequence"/>
</dbReference>
<evidence type="ECO:0000256" key="4">
    <source>
        <dbReference type="ARBA" id="ARBA00023163"/>
    </source>
</evidence>
<evidence type="ECO:0000256" key="1">
    <source>
        <dbReference type="ARBA" id="ARBA00023015"/>
    </source>
</evidence>
<sequence length="293" mass="33094">MRTPDRPPRLVTRSLDSAGPAPDRRGRQYRGTDSYDDVEPHLAALAAMDPDHPGREVLRKNIIAQCVPLADHIARRYSGRGEWDDDLMQVARIGVIHAVDRFDPTRGSSFVAFAVPTVMGEVRRHFRDKTWAVRVPRRTKEIQLMIGDTVERLAQRNGRMPKSREIAAELTLPVEEVVQALVAANGYQTTPMSTLPGTDSEENTATALAERVGVEEPRYEQVEQFLAVQPLVQQLPERERRVLGMRFFEYRTQTQIAQELGISQMQVSRILSRTLDRLREQVYAEVGDTAPAA</sequence>
<keyword evidence="3" id="KW-0238">DNA-binding</keyword>
<dbReference type="NCBIfam" id="TIGR02937">
    <property type="entry name" value="sigma70-ECF"/>
    <property type="match status" value="1"/>
</dbReference>
<comment type="caution">
    <text evidence="9">The sequence shown here is derived from an EMBL/GenBank/DDBJ whole genome shotgun (WGS) entry which is preliminary data.</text>
</comment>
<dbReference type="PANTHER" id="PTHR30385">
    <property type="entry name" value="SIGMA FACTOR F FLAGELLAR"/>
    <property type="match status" value="1"/>
</dbReference>
<keyword evidence="1" id="KW-0805">Transcription regulation</keyword>
<evidence type="ECO:0000256" key="3">
    <source>
        <dbReference type="ARBA" id="ARBA00023125"/>
    </source>
</evidence>
<proteinExistence type="predicted"/>
<keyword evidence="4" id="KW-0804">Transcription</keyword>